<reference evidence="4 5" key="1">
    <citation type="submission" date="2020-04" db="EMBL/GenBank/DDBJ databases">
        <authorList>
            <person name="Alioto T."/>
            <person name="Alioto T."/>
            <person name="Gomez Garrido J."/>
        </authorList>
    </citation>
    <scope>NUCLEOTIDE SEQUENCE [LARGE SCALE GENOMIC DNA]</scope>
</reference>
<dbReference type="CDD" id="cd04794">
    <property type="entry name" value="euk_LANCL"/>
    <property type="match status" value="1"/>
</dbReference>
<dbReference type="PANTHER" id="PTHR12736">
    <property type="entry name" value="LANC-LIKE PROTEIN"/>
    <property type="match status" value="1"/>
</dbReference>
<dbReference type="GO" id="GO:0046872">
    <property type="term" value="F:metal ion binding"/>
    <property type="evidence" value="ECO:0007669"/>
    <property type="project" value="UniProtKB-KW"/>
</dbReference>
<dbReference type="AlphaFoldDB" id="A0A8S1CTM2"/>
<dbReference type="FunFam" id="1.50.10.10:FF:000012">
    <property type="entry name" value="LanC-like protein 3"/>
    <property type="match status" value="1"/>
</dbReference>
<organism evidence="4 5">
    <name type="scientific">Cloeon dipterum</name>
    <dbReference type="NCBI Taxonomy" id="197152"/>
    <lineage>
        <taxon>Eukaryota</taxon>
        <taxon>Metazoa</taxon>
        <taxon>Ecdysozoa</taxon>
        <taxon>Arthropoda</taxon>
        <taxon>Hexapoda</taxon>
        <taxon>Insecta</taxon>
        <taxon>Pterygota</taxon>
        <taxon>Palaeoptera</taxon>
        <taxon>Ephemeroptera</taxon>
        <taxon>Pisciforma</taxon>
        <taxon>Baetidae</taxon>
        <taxon>Cloeon</taxon>
    </lineage>
</organism>
<keyword evidence="3" id="KW-0479">Metal-binding</keyword>
<gene>
    <name evidence="4" type="ORF">CLODIP_2_CD13249</name>
</gene>
<keyword evidence="5" id="KW-1185">Reference proteome</keyword>
<dbReference type="SUPFAM" id="SSF158745">
    <property type="entry name" value="LanC-like"/>
    <property type="match status" value="1"/>
</dbReference>
<dbReference type="OrthoDB" id="10257263at2759"/>
<dbReference type="Pfam" id="PF05147">
    <property type="entry name" value="LANC_like"/>
    <property type="match status" value="1"/>
</dbReference>
<dbReference type="PANTHER" id="PTHR12736:SF7">
    <property type="entry name" value="LANC-LIKE PROTEIN 3"/>
    <property type="match status" value="1"/>
</dbReference>
<dbReference type="SMART" id="SM01260">
    <property type="entry name" value="LANC_like"/>
    <property type="match status" value="1"/>
</dbReference>
<dbReference type="InterPro" id="IPR007822">
    <property type="entry name" value="LANC-like"/>
</dbReference>
<evidence type="ECO:0000256" key="1">
    <source>
        <dbReference type="ARBA" id="ARBA00007179"/>
    </source>
</evidence>
<comment type="caution">
    <text evidence="4">The sequence shown here is derived from an EMBL/GenBank/DDBJ whole genome shotgun (WGS) entry which is preliminary data.</text>
</comment>
<feature type="binding site" evidence="3">
    <location>
        <position position="328"/>
    </location>
    <ligand>
        <name>Zn(2+)</name>
        <dbReference type="ChEBI" id="CHEBI:29105"/>
    </ligand>
</feature>
<accession>A0A8S1CTM2</accession>
<proteinExistence type="inferred from homology"/>
<feature type="binding site" evidence="3">
    <location>
        <position position="282"/>
    </location>
    <ligand>
        <name>Zn(2+)</name>
        <dbReference type="ChEBI" id="CHEBI:29105"/>
    </ligand>
</feature>
<evidence type="ECO:0000256" key="2">
    <source>
        <dbReference type="ARBA" id="ARBA00069999"/>
    </source>
</evidence>
<protein>
    <recommendedName>
        <fullName evidence="2">LanC-like protein 3 homolog</fullName>
    </recommendedName>
</protein>
<sequence length="407" mass="44667">MSSQSRYLANNIPIGEDSVLNRSLLKCSVIEKYEAIIQKQPPDPKDTEGGIYVGIAGIGYLCYHLSKSPLFQDSREALVAKGKEYLAAALGAIRNKNGSSKDDTAFILGNAGINAVAAAMYNDEGFLRDYAQGLANCKKTNFLTCGSDELFVGRAGYIMGVLWLRKALQKPVIADKDLMAVCTTIVESGRHYARHHRSPCPLMFAYYNTEYFGAAHGLCTILQALLSVPSFISSSDPSVEKDIQASVDYLLSLQTPSGNFPCDQSETGPASRSESDELVHWCHGAPGVVYLMAKAYQTWNDEKYLQSCVKCAEVTWNKGLLTKGPGICHGVAGSGYVFLLLFRLTGEQHYLQRAHAFARFIDSEEFKPYLLKPDCPFSLYEGLAGTCCFLNDLAYPDTASFPFSDVF</sequence>
<dbReference type="Proteomes" id="UP000494165">
    <property type="component" value="Unassembled WGS sequence"/>
</dbReference>
<dbReference type="Gene3D" id="1.50.10.10">
    <property type="match status" value="1"/>
</dbReference>
<evidence type="ECO:0000313" key="5">
    <source>
        <dbReference type="Proteomes" id="UP000494165"/>
    </source>
</evidence>
<comment type="similarity">
    <text evidence="1">Belongs to the LanC-like protein family.</text>
</comment>
<dbReference type="PRINTS" id="PR01950">
    <property type="entry name" value="LANCSUPER"/>
</dbReference>
<dbReference type="InterPro" id="IPR020464">
    <property type="entry name" value="LanC-like_prot_euk"/>
</dbReference>
<name>A0A8S1CTM2_9INSE</name>
<feature type="binding site" evidence="3">
    <location>
        <position position="329"/>
    </location>
    <ligand>
        <name>Zn(2+)</name>
        <dbReference type="ChEBI" id="CHEBI:29105"/>
    </ligand>
</feature>
<keyword evidence="3" id="KW-0862">Zinc</keyword>
<dbReference type="GO" id="GO:0031179">
    <property type="term" value="P:peptide modification"/>
    <property type="evidence" value="ECO:0007669"/>
    <property type="project" value="InterPro"/>
</dbReference>
<dbReference type="GO" id="GO:0005886">
    <property type="term" value="C:plasma membrane"/>
    <property type="evidence" value="ECO:0007669"/>
    <property type="project" value="TreeGrafter"/>
</dbReference>
<dbReference type="InterPro" id="IPR012341">
    <property type="entry name" value="6hp_glycosidase-like_sf"/>
</dbReference>
<dbReference type="EMBL" id="CADEPI010000084">
    <property type="protein sequence ID" value="CAB3373330.1"/>
    <property type="molecule type" value="Genomic_DNA"/>
</dbReference>
<dbReference type="GO" id="GO:0005975">
    <property type="term" value="P:carbohydrate metabolic process"/>
    <property type="evidence" value="ECO:0007669"/>
    <property type="project" value="InterPro"/>
</dbReference>
<evidence type="ECO:0000313" key="4">
    <source>
        <dbReference type="EMBL" id="CAB3373330.1"/>
    </source>
</evidence>
<evidence type="ECO:0000256" key="3">
    <source>
        <dbReference type="PIRSR" id="PIRSR607822-1"/>
    </source>
</evidence>
<dbReference type="PRINTS" id="PR01951">
    <property type="entry name" value="LANCEUKARYTE"/>
</dbReference>